<dbReference type="InterPro" id="IPR004089">
    <property type="entry name" value="MCPsignal_dom"/>
</dbReference>
<dbReference type="PROSITE" id="PS50111">
    <property type="entry name" value="CHEMOTAXIS_TRANSDUC_2"/>
    <property type="match status" value="1"/>
</dbReference>
<dbReference type="GO" id="GO:0016020">
    <property type="term" value="C:membrane"/>
    <property type="evidence" value="ECO:0007669"/>
    <property type="project" value="InterPro"/>
</dbReference>
<evidence type="ECO:0000256" key="1">
    <source>
        <dbReference type="ARBA" id="ARBA00023224"/>
    </source>
</evidence>
<reference evidence="7 8" key="1">
    <citation type="submission" date="2017-01" db="EMBL/GenBank/DDBJ databases">
        <title>The cable genome- insights into the physiology and evolution of filamentous bacteria capable of sulfide oxidation via long distance electron transfer.</title>
        <authorList>
            <person name="Schreiber L."/>
            <person name="Bjerg J.T."/>
            <person name="Boggild A."/>
            <person name="Van De Vossenberg J."/>
            <person name="Meysman F."/>
            <person name="Nielsen L.P."/>
            <person name="Schramm A."/>
            <person name="Kjeldsen K.U."/>
        </authorList>
    </citation>
    <scope>NUCLEOTIDE SEQUENCE [LARGE SCALE GENOMIC DNA]</scope>
    <source>
        <strain evidence="7">MCF</strain>
    </source>
</reference>
<dbReference type="SUPFAM" id="SSF58104">
    <property type="entry name" value="Methyl-accepting chemotaxis protein (MCP) signaling domain"/>
    <property type="match status" value="3"/>
</dbReference>
<gene>
    <name evidence="7" type="ORF">H206_01669</name>
</gene>
<evidence type="ECO:0000256" key="3">
    <source>
        <dbReference type="PROSITE-ProRule" id="PRU00284"/>
    </source>
</evidence>
<evidence type="ECO:0000259" key="6">
    <source>
        <dbReference type="PROSITE" id="PS50885"/>
    </source>
</evidence>
<proteinExistence type="inferred from homology"/>
<keyword evidence="8" id="KW-1185">Reference proteome</keyword>
<dbReference type="PANTHER" id="PTHR32089:SF112">
    <property type="entry name" value="LYSOZYME-LIKE PROTEIN-RELATED"/>
    <property type="match status" value="1"/>
</dbReference>
<sequence length="1065" mass="114529">MKKMKMKSSGIGWGLRGKLVMLLLLVGLIPFLANAIIDQMQAASALTDRAQAQLESIREIKKNQVAAFVKERSSDTEVLAQIVQSLRRDAISKLKAIEGTKISAIQRYFGKREADVTVASRSLTTVNAVQEFAEAMREEGGKIGGSLWNGYKEKYDPWFSGYREEHGYYDIFLISVEGDVVYTAARESDLGQNLVNGGLRDSGLGRLYSKVLKDQKTLIEDYSAYGPSGNKQSIFVGAPIRDGDRIVGIMAMQISTTEINKIVQEREGLAPSFESFLVGDADNPKIHSDRVVKEGKIGDPYSDIDSTAVLAGKSGTIYKVGPTGLFELSTYAPVPIPGLQWGMLTTGALTDVVVPKAEGEADDLLKQYQKAYGYYDIFLFDPNGYCFYSAEKEADFQTNMVTGKYSNTNLGRLVSKVMSSKKTAMVDYERYSPSGNAPASFLASPIIERGELVAIVAIQISDKDVQEILNETTGLGSTGETFLVGYSDFVPRSDSRKGLTLLQEKPLKTELIDATSETGQAQFRRAPDYVGDEIFGAAVPVNLKKELGTDFDWILIAKIDVKEALLAVTQIRNRAIGFGFALIVVVALIAWFIGGAFASPIVAIADVVRQVAADRDLTLSVPVTSQDEVGHMAEEFNTMLLELNAAFSEVQTVSQAVAANAEDVSGRASANRDRAQVEAQQSEKTRELLQTMGQTAGQVADGAKAQQVSAQRSQQTIAELLQSMDTVSDAVIKQSEEAETATDRVGAMGETGALVVATSNQQGQKVMQMTASMNEITAAVQNMGQAVDAATQQGQEALEAAHDGRTAVDNTVAGMRAIAESSGQISEIIGVITEIAEQTNLLALNAAIEAARAGAHGKGFAVVADEVGKLAQRSSEAAKEITQLIKDSTASVEAGTKYSEELQSALSKIDASGRNNMRSIEEIAAVAQVVEGDIQNVQTLVQELNRMAEEISKMAGEQGSRRQAAETALSSMVQQSQIISALVSEASAGSSSIDSEMREIVGRTEQLSELVAAQGERSQNAVRIAQQSFEGAQKTVEGAGVVVSITDELRAASDRLRHQVEQFKL</sequence>
<feature type="transmembrane region" description="Helical" evidence="4">
    <location>
        <begin position="578"/>
        <end position="605"/>
    </location>
</feature>
<feature type="domain" description="HAMP" evidence="6">
    <location>
        <begin position="595"/>
        <end position="648"/>
    </location>
</feature>
<dbReference type="PANTHER" id="PTHR32089">
    <property type="entry name" value="METHYL-ACCEPTING CHEMOTAXIS PROTEIN MCPB"/>
    <property type="match status" value="1"/>
</dbReference>
<feature type="domain" description="Methyl-accepting transducer" evidence="5">
    <location>
        <begin position="737"/>
        <end position="959"/>
    </location>
</feature>
<protein>
    <submittedName>
        <fullName evidence="7">Methyl-accepting chemotaxis protein</fullName>
    </submittedName>
</protein>
<dbReference type="SMART" id="SM00283">
    <property type="entry name" value="MA"/>
    <property type="match status" value="1"/>
</dbReference>
<dbReference type="Gene3D" id="6.10.340.10">
    <property type="match status" value="1"/>
</dbReference>
<dbReference type="CDD" id="cd06225">
    <property type="entry name" value="HAMP"/>
    <property type="match status" value="1"/>
</dbReference>
<comment type="caution">
    <text evidence="7">The sequence shown here is derived from an EMBL/GenBank/DDBJ whole genome shotgun (WGS) entry which is preliminary data.</text>
</comment>
<organism evidence="7 8">
    <name type="scientific">Candidatus Electrothrix aarhusensis</name>
    <dbReference type="NCBI Taxonomy" id="1859131"/>
    <lineage>
        <taxon>Bacteria</taxon>
        <taxon>Pseudomonadati</taxon>
        <taxon>Thermodesulfobacteriota</taxon>
        <taxon>Desulfobulbia</taxon>
        <taxon>Desulfobulbales</taxon>
        <taxon>Desulfobulbaceae</taxon>
        <taxon>Candidatus Electrothrix</taxon>
    </lineage>
</organism>
<evidence type="ECO:0000313" key="8">
    <source>
        <dbReference type="Proteomes" id="UP000287853"/>
    </source>
</evidence>
<evidence type="ECO:0000256" key="2">
    <source>
        <dbReference type="ARBA" id="ARBA00029447"/>
    </source>
</evidence>
<evidence type="ECO:0000256" key="4">
    <source>
        <dbReference type="SAM" id="Phobius"/>
    </source>
</evidence>
<keyword evidence="4" id="KW-1133">Transmembrane helix</keyword>
<keyword evidence="4" id="KW-0472">Membrane</keyword>
<dbReference type="GO" id="GO:0007165">
    <property type="term" value="P:signal transduction"/>
    <property type="evidence" value="ECO:0007669"/>
    <property type="project" value="UniProtKB-KW"/>
</dbReference>
<keyword evidence="1 3" id="KW-0807">Transducer</keyword>
<dbReference type="EMBL" id="MTKO01000093">
    <property type="protein sequence ID" value="RWX44499.1"/>
    <property type="molecule type" value="Genomic_DNA"/>
</dbReference>
<evidence type="ECO:0000259" key="5">
    <source>
        <dbReference type="PROSITE" id="PS50111"/>
    </source>
</evidence>
<dbReference type="Pfam" id="PF00672">
    <property type="entry name" value="HAMP"/>
    <property type="match status" value="1"/>
</dbReference>
<comment type="similarity">
    <text evidence="2">Belongs to the methyl-accepting chemotaxis (MCP) protein family.</text>
</comment>
<dbReference type="Pfam" id="PF00015">
    <property type="entry name" value="MCPsignal"/>
    <property type="match status" value="1"/>
</dbReference>
<dbReference type="PROSITE" id="PS50885">
    <property type="entry name" value="HAMP"/>
    <property type="match status" value="1"/>
</dbReference>
<keyword evidence="4" id="KW-0812">Transmembrane</keyword>
<accession>A0A444IUB0</accession>
<dbReference type="Proteomes" id="UP000287853">
    <property type="component" value="Unassembled WGS sequence"/>
</dbReference>
<dbReference type="Gene3D" id="1.10.287.950">
    <property type="entry name" value="Methyl-accepting chemotaxis protein"/>
    <property type="match status" value="1"/>
</dbReference>
<name>A0A444IUB0_9BACT</name>
<evidence type="ECO:0000313" key="7">
    <source>
        <dbReference type="EMBL" id="RWX44499.1"/>
    </source>
</evidence>
<dbReference type="InterPro" id="IPR003660">
    <property type="entry name" value="HAMP_dom"/>
</dbReference>
<dbReference type="SMART" id="SM00304">
    <property type="entry name" value="HAMP"/>
    <property type="match status" value="2"/>
</dbReference>
<dbReference type="AlphaFoldDB" id="A0A444IUB0"/>